<evidence type="ECO:0000313" key="1">
    <source>
        <dbReference type="EMBL" id="VUZ54557.1"/>
    </source>
</evidence>
<keyword evidence="2" id="KW-1185">Reference proteome</keyword>
<feature type="non-terminal residue" evidence="1">
    <location>
        <position position="1"/>
    </location>
</feature>
<proteinExistence type="predicted"/>
<dbReference type="Proteomes" id="UP000321570">
    <property type="component" value="Unassembled WGS sequence"/>
</dbReference>
<organism evidence="1 2">
    <name type="scientific">Hymenolepis diminuta</name>
    <name type="common">Rat tapeworm</name>
    <dbReference type="NCBI Taxonomy" id="6216"/>
    <lineage>
        <taxon>Eukaryota</taxon>
        <taxon>Metazoa</taxon>
        <taxon>Spiralia</taxon>
        <taxon>Lophotrochozoa</taxon>
        <taxon>Platyhelminthes</taxon>
        <taxon>Cestoda</taxon>
        <taxon>Eucestoda</taxon>
        <taxon>Cyclophyllidea</taxon>
        <taxon>Hymenolepididae</taxon>
        <taxon>Hymenolepis</taxon>
    </lineage>
</organism>
<accession>A0A564Z4W0</accession>
<protein>
    <submittedName>
        <fullName evidence="1">Uncharacterized protein</fullName>
    </submittedName>
</protein>
<dbReference type="EMBL" id="CABIJS010000665">
    <property type="protein sequence ID" value="VUZ54557.1"/>
    <property type="molecule type" value="Genomic_DNA"/>
</dbReference>
<dbReference type="AlphaFoldDB" id="A0A564Z4W0"/>
<name>A0A564Z4W0_HYMDI</name>
<reference evidence="1 2" key="1">
    <citation type="submission" date="2019-07" db="EMBL/GenBank/DDBJ databases">
        <authorList>
            <person name="Jastrzebski P J."/>
            <person name="Paukszto L."/>
            <person name="Jastrzebski P J."/>
        </authorList>
    </citation>
    <scope>NUCLEOTIDE SEQUENCE [LARGE SCALE GENOMIC DNA]</scope>
    <source>
        <strain evidence="1 2">WMS-il1</strain>
    </source>
</reference>
<gene>
    <name evidence="1" type="ORF">WMSIL1_LOCUS12582</name>
</gene>
<evidence type="ECO:0000313" key="2">
    <source>
        <dbReference type="Proteomes" id="UP000321570"/>
    </source>
</evidence>
<sequence length="92" mass="10820">EVAEKKAISWTNFFNNHYIISNIKSEYCWEDKEWKFSFKTKSEYSVPLQASESKTPNQEKRRGQVLRKWVGSHDIKAEICSHELLDSCSSMT</sequence>